<feature type="transmembrane region" description="Helical" evidence="1">
    <location>
        <begin position="81"/>
        <end position="104"/>
    </location>
</feature>
<proteinExistence type="predicted"/>
<dbReference type="InterPro" id="IPR000462">
    <property type="entry name" value="CDP-OH_P_trans"/>
</dbReference>
<sequence>MLRQLVDPANAITGIGLVLSVIGISFVLAGQLEIGVAIALWALLADHLDGVVAKRTIGRASETGEVGKNLDSLADLVSAGIFPAVTLIAVGQGSLLSIAAAATLSLASALRLSYFNVFGSPGGRFIGVPTTYALPVTAVMFLARPFIPAVAFPELLAFVVLAIAALHVTPVRIPKTAGAMYLVVTVFCVAASLALAFGPWRVGQTPWLRAGQAENLASQPPTDLVMNVPGR</sequence>
<accession>A0ABS9QM24</accession>
<gene>
    <name evidence="2" type="ORF">L4923_26015</name>
</gene>
<evidence type="ECO:0000313" key="2">
    <source>
        <dbReference type="EMBL" id="MCG7508501.1"/>
    </source>
</evidence>
<dbReference type="InterPro" id="IPR043130">
    <property type="entry name" value="CDP-OH_PTrfase_TM_dom"/>
</dbReference>
<keyword evidence="1" id="KW-0472">Membrane</keyword>
<dbReference type="Pfam" id="PF01066">
    <property type="entry name" value="CDP-OH_P_transf"/>
    <property type="match status" value="1"/>
</dbReference>
<feature type="transmembrane region" description="Helical" evidence="1">
    <location>
        <begin position="149"/>
        <end position="168"/>
    </location>
</feature>
<dbReference type="EMBL" id="JAKREW010000044">
    <property type="protein sequence ID" value="MCG7508501.1"/>
    <property type="molecule type" value="Genomic_DNA"/>
</dbReference>
<keyword evidence="1" id="KW-1133">Transmembrane helix</keyword>
<evidence type="ECO:0000256" key="1">
    <source>
        <dbReference type="SAM" id="Phobius"/>
    </source>
</evidence>
<evidence type="ECO:0000313" key="3">
    <source>
        <dbReference type="Proteomes" id="UP001201701"/>
    </source>
</evidence>
<reference evidence="2 3" key="1">
    <citation type="submission" date="2022-02" db="EMBL/GenBank/DDBJ databases">
        <title>Draft genome sequence of Mezorhizobium retamae strain IRAMC:0171 isolated from Retama raetam nodules.</title>
        <authorList>
            <person name="Bengaied R."/>
            <person name="Sbissi I."/>
            <person name="Huber K."/>
            <person name="Ghodbane F."/>
            <person name="Nouioui I."/>
            <person name="Tarhouni M."/>
            <person name="Gtari M."/>
        </authorList>
    </citation>
    <scope>NUCLEOTIDE SEQUENCE [LARGE SCALE GENOMIC DNA]</scope>
    <source>
        <strain evidence="2 3">IRAMC:0171</strain>
    </source>
</reference>
<keyword evidence="3" id="KW-1185">Reference proteome</keyword>
<organism evidence="2 3">
    <name type="scientific">Mesorhizobium retamae</name>
    <dbReference type="NCBI Taxonomy" id="2912854"/>
    <lineage>
        <taxon>Bacteria</taxon>
        <taxon>Pseudomonadati</taxon>
        <taxon>Pseudomonadota</taxon>
        <taxon>Alphaproteobacteria</taxon>
        <taxon>Hyphomicrobiales</taxon>
        <taxon>Phyllobacteriaceae</taxon>
        <taxon>Mesorhizobium</taxon>
    </lineage>
</organism>
<dbReference type="Proteomes" id="UP001201701">
    <property type="component" value="Unassembled WGS sequence"/>
</dbReference>
<name>A0ABS9QM24_9HYPH</name>
<dbReference type="RefSeq" id="WP_239370010.1">
    <property type="nucleotide sequence ID" value="NZ_JAKREW010000044.1"/>
</dbReference>
<comment type="caution">
    <text evidence="2">The sequence shown here is derived from an EMBL/GenBank/DDBJ whole genome shotgun (WGS) entry which is preliminary data.</text>
</comment>
<protein>
    <submittedName>
        <fullName evidence="2">CDP-alcohol phosphatidyltransferase family protein</fullName>
    </submittedName>
</protein>
<keyword evidence="1" id="KW-0812">Transmembrane</keyword>
<feature type="transmembrane region" description="Helical" evidence="1">
    <location>
        <begin position="180"/>
        <end position="200"/>
    </location>
</feature>
<feature type="transmembrane region" description="Helical" evidence="1">
    <location>
        <begin position="12"/>
        <end position="44"/>
    </location>
</feature>
<dbReference type="Gene3D" id="1.20.120.1760">
    <property type="match status" value="1"/>
</dbReference>